<keyword evidence="7" id="KW-1185">Reference proteome</keyword>
<dbReference type="FunFam" id="3.30.300.30:FF:000008">
    <property type="entry name" value="2,3-dihydroxybenzoate-AMP ligase"/>
    <property type="match status" value="1"/>
</dbReference>
<dbReference type="PANTHER" id="PTHR43201:SF5">
    <property type="entry name" value="MEDIUM-CHAIN ACYL-COA LIGASE ACSF2, MITOCHONDRIAL"/>
    <property type="match status" value="1"/>
</dbReference>
<dbReference type="EMBL" id="FXAW01000001">
    <property type="protein sequence ID" value="SMG09883.1"/>
    <property type="molecule type" value="Genomic_DNA"/>
</dbReference>
<dbReference type="GO" id="GO:0006631">
    <property type="term" value="P:fatty acid metabolic process"/>
    <property type="evidence" value="ECO:0007669"/>
    <property type="project" value="TreeGrafter"/>
</dbReference>
<feature type="transmembrane region" description="Helical" evidence="3">
    <location>
        <begin position="67"/>
        <end position="86"/>
    </location>
</feature>
<evidence type="ECO:0000313" key="7">
    <source>
        <dbReference type="Proteomes" id="UP000193804"/>
    </source>
</evidence>
<evidence type="ECO:0000256" key="2">
    <source>
        <dbReference type="ARBA" id="ARBA00022598"/>
    </source>
</evidence>
<dbReference type="Gene3D" id="3.30.300.30">
    <property type="match status" value="1"/>
</dbReference>
<evidence type="ECO:0000256" key="3">
    <source>
        <dbReference type="SAM" id="Phobius"/>
    </source>
</evidence>
<dbReference type="AlphaFoldDB" id="A0A1X7I5X4"/>
<dbReference type="InterPro" id="IPR000873">
    <property type="entry name" value="AMP-dep_synth/lig_dom"/>
</dbReference>
<dbReference type="InterPro" id="IPR042099">
    <property type="entry name" value="ANL_N_sf"/>
</dbReference>
<feature type="transmembrane region" description="Helical" evidence="3">
    <location>
        <begin position="214"/>
        <end position="234"/>
    </location>
</feature>
<keyword evidence="3" id="KW-0472">Membrane</keyword>
<dbReference type="OrthoDB" id="9778383at2"/>
<name>A0A1X7I5X4_9BACT</name>
<gene>
    <name evidence="6" type="ORF">SAMN05661096_00264</name>
</gene>
<accession>A0A1X7I5X4</accession>
<evidence type="ECO:0000313" key="6">
    <source>
        <dbReference type="EMBL" id="SMG09883.1"/>
    </source>
</evidence>
<feature type="domain" description="AMP-binding enzyme C-terminal" evidence="5">
    <location>
        <begin position="431"/>
        <end position="506"/>
    </location>
</feature>
<keyword evidence="2" id="KW-0436">Ligase</keyword>
<evidence type="ECO:0000256" key="1">
    <source>
        <dbReference type="ARBA" id="ARBA00006432"/>
    </source>
</evidence>
<dbReference type="NCBIfam" id="NF004837">
    <property type="entry name" value="PRK06187.1"/>
    <property type="match status" value="1"/>
</dbReference>
<organism evidence="6 7">
    <name type="scientific">Marivirga sericea</name>
    <dbReference type="NCBI Taxonomy" id="1028"/>
    <lineage>
        <taxon>Bacteria</taxon>
        <taxon>Pseudomonadati</taxon>
        <taxon>Bacteroidota</taxon>
        <taxon>Cytophagia</taxon>
        <taxon>Cytophagales</taxon>
        <taxon>Marivirgaceae</taxon>
        <taxon>Marivirga</taxon>
    </lineage>
</organism>
<proteinExistence type="inferred from homology"/>
<evidence type="ECO:0000259" key="5">
    <source>
        <dbReference type="Pfam" id="PF13193"/>
    </source>
</evidence>
<dbReference type="Gene3D" id="3.40.50.12780">
    <property type="entry name" value="N-terminal domain of ligase-like"/>
    <property type="match status" value="1"/>
</dbReference>
<keyword evidence="3" id="KW-0812">Transmembrane</keyword>
<dbReference type="GO" id="GO:0031956">
    <property type="term" value="F:medium-chain fatty acid-CoA ligase activity"/>
    <property type="evidence" value="ECO:0007669"/>
    <property type="project" value="TreeGrafter"/>
</dbReference>
<reference evidence="7" key="1">
    <citation type="submission" date="2017-04" db="EMBL/GenBank/DDBJ databases">
        <authorList>
            <person name="Varghese N."/>
            <person name="Submissions S."/>
        </authorList>
    </citation>
    <scope>NUCLEOTIDE SEQUENCE [LARGE SCALE GENOMIC DNA]</scope>
    <source>
        <strain evidence="7">DSM 4125</strain>
    </source>
</reference>
<sequence>MINLSVILEDSARKYPDKNAFIFMDNHLTYAQINGAANQIAHGLVAAGIKKGDRVALSCLNLPYFPMVYFGILKAGAIVVPLSVLLKRDEIAYHLQDSGAKAYFCFEGTPELPMGTEGKAGFDASNDCKELYIITGKPSDPSPIQGEKTLGMLMGKQPVVFENVLTSADDTALIIYTSGTTGKPKGAELTHSNLLHNAMLSTDITDLVHNDRQLIVLPLFHIFAMTVLMNAGLYKGATSVLLPRFDAEAVLGLMQQHTITVFAGVPTMYWGLLNYENTKFDLKGIAKNLKTCVSGGAALPVNVLEKFEDKFEVPILEGYGMSEGSPVVTFNQKAFGKKPGSVGTPVWGVEVKVVDGEDNEVPVGEKGELIYRGHNVMKGYFNKPEENKVTLKNGWLHSGDVAVKDKDGFFFIVDRTKEMIIRKGLNVYPREIEEVMVKHEAVSMVAVIGVPDDESGEEIKACVVLQKGKKISEADLIAWTKNNIAAYKYPRIIEYMEALPMSATGKILKKELSKEITKTIH</sequence>
<comment type="similarity">
    <text evidence="1">Belongs to the ATP-dependent AMP-binding enzyme family.</text>
</comment>
<dbReference type="SUPFAM" id="SSF56801">
    <property type="entry name" value="Acetyl-CoA synthetase-like"/>
    <property type="match status" value="1"/>
</dbReference>
<dbReference type="RefSeq" id="WP_085515279.1">
    <property type="nucleotide sequence ID" value="NZ_FXAW01000001.1"/>
</dbReference>
<feature type="transmembrane region" description="Helical" evidence="3">
    <location>
        <begin position="254"/>
        <end position="273"/>
    </location>
</feature>
<evidence type="ECO:0000259" key="4">
    <source>
        <dbReference type="Pfam" id="PF00501"/>
    </source>
</evidence>
<dbReference type="InterPro" id="IPR025110">
    <property type="entry name" value="AMP-bd_C"/>
</dbReference>
<protein>
    <submittedName>
        <fullName evidence="6">Long-chain acyl-CoA synthetase</fullName>
    </submittedName>
</protein>
<dbReference type="Proteomes" id="UP000193804">
    <property type="component" value="Unassembled WGS sequence"/>
</dbReference>
<feature type="domain" description="AMP-dependent synthetase/ligase" evidence="4">
    <location>
        <begin position="8"/>
        <end position="381"/>
    </location>
</feature>
<dbReference type="Pfam" id="PF00501">
    <property type="entry name" value="AMP-binding"/>
    <property type="match status" value="1"/>
</dbReference>
<dbReference type="PROSITE" id="PS00455">
    <property type="entry name" value="AMP_BINDING"/>
    <property type="match status" value="1"/>
</dbReference>
<keyword evidence="3" id="KW-1133">Transmembrane helix</keyword>
<dbReference type="InterPro" id="IPR045851">
    <property type="entry name" value="AMP-bd_C_sf"/>
</dbReference>
<dbReference type="PANTHER" id="PTHR43201">
    <property type="entry name" value="ACYL-COA SYNTHETASE"/>
    <property type="match status" value="1"/>
</dbReference>
<dbReference type="CDD" id="cd05936">
    <property type="entry name" value="FC-FACS_FadD_like"/>
    <property type="match status" value="1"/>
</dbReference>
<dbReference type="STRING" id="1028.SAMN05661096_00264"/>
<dbReference type="InterPro" id="IPR020845">
    <property type="entry name" value="AMP-binding_CS"/>
</dbReference>
<dbReference type="Pfam" id="PF13193">
    <property type="entry name" value="AMP-binding_C"/>
    <property type="match status" value="1"/>
</dbReference>